<feature type="domain" description="Protein kinase" evidence="1">
    <location>
        <begin position="48"/>
        <end position="359"/>
    </location>
</feature>
<dbReference type="SUPFAM" id="SSF56112">
    <property type="entry name" value="Protein kinase-like (PK-like)"/>
    <property type="match status" value="1"/>
</dbReference>
<dbReference type="Gene3D" id="1.10.510.10">
    <property type="entry name" value="Transferase(Phosphotransferase) domain 1"/>
    <property type="match status" value="1"/>
</dbReference>
<reference evidence="2 3" key="1">
    <citation type="submission" date="2016-06" db="EMBL/GenBank/DDBJ databases">
        <authorList>
            <person name="Kjaerup R.B."/>
            <person name="Dalgaard T.S."/>
            <person name="Juul-Madsen H.R."/>
        </authorList>
    </citation>
    <scope>NUCLEOTIDE SEQUENCE [LARGE SCALE GENOMIC DNA]</scope>
</reference>
<dbReference type="GO" id="GO:0005634">
    <property type="term" value="C:nucleus"/>
    <property type="evidence" value="ECO:0007669"/>
    <property type="project" value="TreeGrafter"/>
</dbReference>
<evidence type="ECO:0000313" key="3">
    <source>
        <dbReference type="Proteomes" id="UP000215127"/>
    </source>
</evidence>
<organism evidence="2 3">
    <name type="scientific">Zymoseptoria tritici (strain ST99CH_3D7)</name>
    <dbReference type="NCBI Taxonomy" id="1276538"/>
    <lineage>
        <taxon>Eukaryota</taxon>
        <taxon>Fungi</taxon>
        <taxon>Dikarya</taxon>
        <taxon>Ascomycota</taxon>
        <taxon>Pezizomycotina</taxon>
        <taxon>Dothideomycetes</taxon>
        <taxon>Dothideomycetidae</taxon>
        <taxon>Mycosphaerellales</taxon>
        <taxon>Mycosphaerellaceae</taxon>
        <taxon>Zymoseptoria</taxon>
    </lineage>
</organism>
<dbReference type="GO" id="GO:0044773">
    <property type="term" value="P:mitotic DNA damage checkpoint signaling"/>
    <property type="evidence" value="ECO:0007669"/>
    <property type="project" value="TreeGrafter"/>
</dbReference>
<dbReference type="GO" id="GO:0005524">
    <property type="term" value="F:ATP binding"/>
    <property type="evidence" value="ECO:0007669"/>
    <property type="project" value="InterPro"/>
</dbReference>
<dbReference type="InterPro" id="IPR000719">
    <property type="entry name" value="Prot_kinase_dom"/>
</dbReference>
<name>A0A1X7S3Q2_ZYMT9</name>
<sequence>MSTILRPIILRRAAPDLAAVLSLRSTIHRRLRFHTSKNISYESTGSSPSKISENVQGSSGRSYRIERVLQDKGMPLGRVYLATTDEDQKVVVKEIPQDWKARNEIYRRTSRCSHIRLPIDSIPESRMLIFEYIEEDLLSLIQQREVPMKQIKRALKWTLEGISQLHAVNITHNDIKPNNILLQTITSPAGLAVERVLLTDLEDAVHLEPGRYLQGATLGNLMWRSPEAHAGGPMEAASDLFAFGIVCIFALTKTVIFAVDNPDLVGDDKIPTILFRQMSYFADDESGVEGLLEYLGDNDEMRDVWEAIEESCRDIRKNPIMGWQGPGMDDDFKDLVKKLTRLDPRRRISANEALRHRWFAGVS</sequence>
<dbReference type="STRING" id="1276538.A0A1X7S3Q2"/>
<dbReference type="PROSITE" id="PS50011">
    <property type="entry name" value="PROTEIN_KINASE_DOM"/>
    <property type="match status" value="1"/>
</dbReference>
<dbReference type="GO" id="GO:0004674">
    <property type="term" value="F:protein serine/threonine kinase activity"/>
    <property type="evidence" value="ECO:0007669"/>
    <property type="project" value="TreeGrafter"/>
</dbReference>
<proteinExistence type="predicted"/>
<dbReference type="InterPro" id="IPR008271">
    <property type="entry name" value="Ser/Thr_kinase_AS"/>
</dbReference>
<dbReference type="AlphaFoldDB" id="A0A1X7S3Q2"/>
<dbReference type="PANTHER" id="PTHR44167">
    <property type="entry name" value="OVARIAN-SPECIFIC SERINE/THREONINE-PROTEIN KINASE LOK-RELATED"/>
    <property type="match status" value="1"/>
</dbReference>
<dbReference type="PANTHER" id="PTHR44167:SF24">
    <property type="entry name" value="SERINE_THREONINE-PROTEIN KINASE CHK2"/>
    <property type="match status" value="1"/>
</dbReference>
<accession>A0A1X7S3Q2</accession>
<dbReference type="SMART" id="SM00220">
    <property type="entry name" value="S_TKc"/>
    <property type="match status" value="1"/>
</dbReference>
<dbReference type="Pfam" id="PF00069">
    <property type="entry name" value="Pkinase"/>
    <property type="match status" value="1"/>
</dbReference>
<dbReference type="GO" id="GO:0005737">
    <property type="term" value="C:cytoplasm"/>
    <property type="evidence" value="ECO:0007669"/>
    <property type="project" value="TreeGrafter"/>
</dbReference>
<protein>
    <recommendedName>
        <fullName evidence="1">Protein kinase domain-containing protein</fullName>
    </recommendedName>
</protein>
<gene>
    <name evidence="2" type="ORF">ZT3D7_G9459</name>
</gene>
<dbReference type="EMBL" id="LT853700">
    <property type="protein sequence ID" value="SMQ54304.1"/>
    <property type="molecule type" value="Genomic_DNA"/>
</dbReference>
<dbReference type="PROSITE" id="PS00108">
    <property type="entry name" value="PROTEIN_KINASE_ST"/>
    <property type="match status" value="1"/>
</dbReference>
<dbReference type="Proteomes" id="UP000215127">
    <property type="component" value="Chromosome 9"/>
</dbReference>
<dbReference type="InterPro" id="IPR011009">
    <property type="entry name" value="Kinase-like_dom_sf"/>
</dbReference>
<evidence type="ECO:0000259" key="1">
    <source>
        <dbReference type="PROSITE" id="PS50011"/>
    </source>
</evidence>
<evidence type="ECO:0000313" key="2">
    <source>
        <dbReference type="EMBL" id="SMQ54304.1"/>
    </source>
</evidence>
<keyword evidence="3" id="KW-1185">Reference proteome</keyword>